<dbReference type="InterPro" id="IPR029063">
    <property type="entry name" value="SAM-dependent_MTases_sf"/>
</dbReference>
<dbReference type="GO" id="GO:0008168">
    <property type="term" value="F:methyltransferase activity"/>
    <property type="evidence" value="ECO:0007669"/>
    <property type="project" value="UniProtKB-KW"/>
</dbReference>
<dbReference type="RefSeq" id="WP_117545332.1">
    <property type="nucleotide sequence ID" value="NZ_QVLV01000018.1"/>
</dbReference>
<dbReference type="GeneID" id="97989249"/>
<evidence type="ECO:0000259" key="4">
    <source>
        <dbReference type="Pfam" id="PF13649"/>
    </source>
</evidence>
<dbReference type="EMBL" id="QVLV01000018">
    <property type="protein sequence ID" value="RGE57064.1"/>
    <property type="molecule type" value="Genomic_DNA"/>
</dbReference>
<dbReference type="InterPro" id="IPR041698">
    <property type="entry name" value="Methyltransf_25"/>
</dbReference>
<evidence type="ECO:0000256" key="2">
    <source>
        <dbReference type="ARBA" id="ARBA00022679"/>
    </source>
</evidence>
<evidence type="ECO:0000313" key="5">
    <source>
        <dbReference type="EMBL" id="RGE57064.1"/>
    </source>
</evidence>
<keyword evidence="1 5" id="KW-0489">Methyltransferase</keyword>
<dbReference type="Proteomes" id="UP000260812">
    <property type="component" value="Unassembled WGS sequence"/>
</dbReference>
<evidence type="ECO:0000313" key="6">
    <source>
        <dbReference type="Proteomes" id="UP000260812"/>
    </source>
</evidence>
<protein>
    <submittedName>
        <fullName evidence="5">Class I SAM-dependent methyltransferase</fullName>
    </submittedName>
</protein>
<keyword evidence="3" id="KW-0949">S-adenosyl-L-methionine</keyword>
<proteinExistence type="predicted"/>
<dbReference type="AlphaFoldDB" id="A0A3E3HYZ6"/>
<dbReference type="SUPFAM" id="SSF53335">
    <property type="entry name" value="S-adenosyl-L-methionine-dependent methyltransferases"/>
    <property type="match status" value="1"/>
</dbReference>
<gene>
    <name evidence="5" type="ORF">DXC51_20860</name>
</gene>
<dbReference type="PANTHER" id="PTHR43464:SF19">
    <property type="entry name" value="UBIQUINONE BIOSYNTHESIS O-METHYLTRANSFERASE, MITOCHONDRIAL"/>
    <property type="match status" value="1"/>
</dbReference>
<evidence type="ECO:0000256" key="3">
    <source>
        <dbReference type="ARBA" id="ARBA00022691"/>
    </source>
</evidence>
<feature type="domain" description="Methyltransferase" evidence="4">
    <location>
        <begin position="71"/>
        <end position="164"/>
    </location>
</feature>
<evidence type="ECO:0000256" key="1">
    <source>
        <dbReference type="ARBA" id="ARBA00022603"/>
    </source>
</evidence>
<reference evidence="5" key="1">
    <citation type="submission" date="2018-08" db="EMBL/GenBank/DDBJ databases">
        <title>A genome reference for cultivated species of the human gut microbiota.</title>
        <authorList>
            <person name="Zou Y."/>
            <person name="Xue W."/>
            <person name="Luo G."/>
        </authorList>
    </citation>
    <scope>NUCLEOTIDE SEQUENCE [LARGE SCALE GENOMIC DNA]</scope>
    <source>
        <strain evidence="5">TF05-5AC</strain>
    </source>
</reference>
<dbReference type="PANTHER" id="PTHR43464">
    <property type="entry name" value="METHYLTRANSFERASE"/>
    <property type="match status" value="1"/>
</dbReference>
<name>A0A3E3HYZ6_9FIRM</name>
<dbReference type="Gene3D" id="3.40.50.150">
    <property type="entry name" value="Vaccinia Virus protein VP39"/>
    <property type="match status" value="1"/>
</dbReference>
<dbReference type="CDD" id="cd02440">
    <property type="entry name" value="AdoMet_MTases"/>
    <property type="match status" value="1"/>
</dbReference>
<keyword evidence="2 5" id="KW-0808">Transferase</keyword>
<keyword evidence="6" id="KW-1185">Reference proteome</keyword>
<organism evidence="5 6">
    <name type="scientific">Eisenbergiella massiliensis</name>
    <dbReference type="NCBI Taxonomy" id="1720294"/>
    <lineage>
        <taxon>Bacteria</taxon>
        <taxon>Bacillati</taxon>
        <taxon>Bacillota</taxon>
        <taxon>Clostridia</taxon>
        <taxon>Lachnospirales</taxon>
        <taxon>Lachnospiraceae</taxon>
        <taxon>Eisenbergiella</taxon>
    </lineage>
</organism>
<dbReference type="Pfam" id="PF13649">
    <property type="entry name" value="Methyltransf_25"/>
    <property type="match status" value="1"/>
</dbReference>
<sequence length="276" mass="31284">MNNKIIEALKKPAVYTPSGTAFWDDDYISGQMLKAHLDPDFEGASRKLLFIEKSAAWLSDLVPPSDYPQLLDIGCGPGIYAERFARAGYQVTGVDFSRRSIDYARQSARSQGLDISYLYQNYLEMELPQSFDFAVMIYCDYGALSADGRKNIMDRVYRQLKPGGCFVLDVFSMAAYHHFRERQTWELCQSGGFWRPGEYAAFQGYYKYPENVTLDLTVVVSGKEITPYYLWNTYFTVESLAGEAENAGFKVHGVFGDIAGAPFCRENDTLSIFLKK</sequence>
<dbReference type="GO" id="GO:0032259">
    <property type="term" value="P:methylation"/>
    <property type="evidence" value="ECO:0007669"/>
    <property type="project" value="UniProtKB-KW"/>
</dbReference>
<comment type="caution">
    <text evidence="5">The sequence shown here is derived from an EMBL/GenBank/DDBJ whole genome shotgun (WGS) entry which is preliminary data.</text>
</comment>
<accession>A0A3E3HYZ6</accession>